<evidence type="ECO:0000256" key="2">
    <source>
        <dbReference type="ARBA" id="ARBA00009046"/>
    </source>
</evidence>
<dbReference type="PROSITE" id="PS51643">
    <property type="entry name" value="HD_CAS3"/>
    <property type="match status" value="1"/>
</dbReference>
<dbReference type="OrthoDB" id="9810236at2"/>
<reference evidence="7 8" key="1">
    <citation type="journal article" date="2018" name="MBio">
        <title>Insights into the evolution of host association through the isolation and characterization of a novel human periodontal pathobiont, Desulfobulbus oralis.</title>
        <authorList>
            <person name="Cross K.L."/>
            <person name="Chirania P."/>
            <person name="Xiong W."/>
            <person name="Beall C.J."/>
            <person name="Elkins J.G."/>
            <person name="Giannone R.J."/>
            <person name="Griffen A.L."/>
            <person name="Guss A.M."/>
            <person name="Hettich R.L."/>
            <person name="Joshi S.S."/>
            <person name="Mokrzan E.M."/>
            <person name="Martin R.K."/>
            <person name="Zhulin I.B."/>
            <person name="Leys E.J."/>
            <person name="Podar M."/>
        </authorList>
    </citation>
    <scope>NUCLEOTIDE SEQUENCE [LARGE SCALE GENOMIC DNA]</scope>
    <source>
        <strain evidence="7 8">ORNL</strain>
    </source>
</reference>
<dbReference type="SUPFAM" id="SSF52540">
    <property type="entry name" value="P-loop containing nucleoside triphosphate hydrolases"/>
    <property type="match status" value="1"/>
</dbReference>
<dbReference type="CDD" id="cd17930">
    <property type="entry name" value="DEXHc_cas3"/>
    <property type="match status" value="1"/>
</dbReference>
<keyword evidence="4" id="KW-0378">Hydrolase</keyword>
<name>A0A2L1GMN0_9BACT</name>
<dbReference type="GO" id="GO:0004519">
    <property type="term" value="F:endonuclease activity"/>
    <property type="evidence" value="ECO:0007669"/>
    <property type="project" value="UniProtKB-KW"/>
</dbReference>
<evidence type="ECO:0000313" key="7">
    <source>
        <dbReference type="EMBL" id="AVD70886.1"/>
    </source>
</evidence>
<keyword evidence="5" id="KW-0051">Antiviral defense</keyword>
<evidence type="ECO:0000256" key="3">
    <source>
        <dbReference type="ARBA" id="ARBA00022723"/>
    </source>
</evidence>
<keyword evidence="3" id="KW-0479">Metal-binding</keyword>
<dbReference type="InterPro" id="IPR027417">
    <property type="entry name" value="P-loop_NTPase"/>
</dbReference>
<feature type="domain" description="HD Cas3-type" evidence="6">
    <location>
        <begin position="13"/>
        <end position="204"/>
    </location>
</feature>
<dbReference type="RefSeq" id="WP_104936169.1">
    <property type="nucleotide sequence ID" value="NZ_CP021255.1"/>
</dbReference>
<protein>
    <submittedName>
        <fullName evidence="7">CRISPR-associated endonuclease Cas3</fullName>
    </submittedName>
</protein>
<dbReference type="Gene3D" id="1.10.3210.30">
    <property type="match status" value="1"/>
</dbReference>
<dbReference type="InterPro" id="IPR038257">
    <property type="entry name" value="CRISPR-assoc_Cas3_HD_sf"/>
</dbReference>
<evidence type="ECO:0000259" key="6">
    <source>
        <dbReference type="PROSITE" id="PS51643"/>
    </source>
</evidence>
<keyword evidence="7" id="KW-0540">Nuclease</keyword>
<dbReference type="GO" id="GO:0016787">
    <property type="term" value="F:hydrolase activity"/>
    <property type="evidence" value="ECO:0007669"/>
    <property type="project" value="UniProtKB-KW"/>
</dbReference>
<dbReference type="NCBIfam" id="TIGR01596">
    <property type="entry name" value="cas3_HD"/>
    <property type="match status" value="1"/>
</dbReference>
<keyword evidence="7" id="KW-0255">Endonuclease</keyword>
<comment type="similarity">
    <text evidence="1">In the N-terminal section; belongs to the CRISPR-associated nuclease Cas3-HD family.</text>
</comment>
<dbReference type="Pfam" id="PF18019">
    <property type="entry name" value="Cas3_HD"/>
    <property type="match status" value="1"/>
</dbReference>
<evidence type="ECO:0000256" key="5">
    <source>
        <dbReference type="ARBA" id="ARBA00023118"/>
    </source>
</evidence>
<evidence type="ECO:0000256" key="1">
    <source>
        <dbReference type="ARBA" id="ARBA00006847"/>
    </source>
</evidence>
<dbReference type="GO" id="GO:0051607">
    <property type="term" value="P:defense response to virus"/>
    <property type="evidence" value="ECO:0007669"/>
    <property type="project" value="UniProtKB-KW"/>
</dbReference>
<keyword evidence="8" id="KW-1185">Reference proteome</keyword>
<dbReference type="GO" id="GO:0046872">
    <property type="term" value="F:metal ion binding"/>
    <property type="evidence" value="ECO:0007669"/>
    <property type="project" value="UniProtKB-KW"/>
</dbReference>
<evidence type="ECO:0000256" key="4">
    <source>
        <dbReference type="ARBA" id="ARBA00022801"/>
    </source>
</evidence>
<dbReference type="Proteomes" id="UP000239867">
    <property type="component" value="Chromosome"/>
</dbReference>
<accession>A0A2L1GMN0</accession>
<dbReference type="EMBL" id="CP021255">
    <property type="protein sequence ID" value="AVD70886.1"/>
    <property type="molecule type" value="Genomic_DNA"/>
</dbReference>
<evidence type="ECO:0000313" key="8">
    <source>
        <dbReference type="Proteomes" id="UP000239867"/>
    </source>
</evidence>
<dbReference type="AlphaFoldDB" id="A0A2L1GMN0"/>
<comment type="similarity">
    <text evidence="2">In the central section; belongs to the CRISPR-associated helicase Cas3 family.</text>
</comment>
<proteinExistence type="inferred from homology"/>
<dbReference type="CDD" id="cd09641">
    <property type="entry name" value="Cas3''_I"/>
    <property type="match status" value="1"/>
</dbReference>
<dbReference type="Gene3D" id="3.40.50.300">
    <property type="entry name" value="P-loop containing nucleotide triphosphate hydrolases"/>
    <property type="match status" value="1"/>
</dbReference>
<dbReference type="KEGG" id="deo:CAY53_04830"/>
<dbReference type="InterPro" id="IPR006483">
    <property type="entry name" value="CRISPR-assoc_Cas3_HD"/>
</dbReference>
<gene>
    <name evidence="7" type="ORF">CAY53_04830</name>
</gene>
<organism evidence="7 8">
    <name type="scientific">Desulfobulbus oralis</name>
    <dbReference type="NCBI Taxonomy" id="1986146"/>
    <lineage>
        <taxon>Bacteria</taxon>
        <taxon>Pseudomonadati</taxon>
        <taxon>Thermodesulfobacteriota</taxon>
        <taxon>Desulfobulbia</taxon>
        <taxon>Desulfobulbales</taxon>
        <taxon>Desulfobulbaceae</taxon>
        <taxon>Desulfobulbus</taxon>
    </lineage>
</organism>
<sequence>MHFVYWGKRSRGEQGHWHHLCHHGLDAAAVTQALLRKNPLWQARIQALSPYAPGPTKALLLFLAACHDLGKFADAFQFCLPPETIWTPALQRSRPVCLPPTQHHTGLGLTIWAELCPQDFLPLPDAYTLEPLLTAALAHHGWPRPPLAASQGARLEPRVKADVQAYLQEVAALFALTPFPEVDDHALNRLSLVAAGLFILADWVASNARWFGPDHHWLDARTYFPKAQQRAAQALDDLPFLKEAAPGSAKDFHTILPHLAGCMPSAMQQAILDLPQPEGPELLIVEDLSGGGKTEAALLAARRFLQGGQGRGLYVGLPTMATADAMYRRLAGSYRTLFAGPASLILAHGASALNEDFQDSIMPDAGDDGHLEAGGALCAQWLADNRKKALLSPCGVGTIDQALLAVLKTRHQALRLFGLGRSVFIGDEVHAFDEYTGTLLKNLLTLHAAMGGSAVLLSATLPHKLRQSFVDAWRTGRVQYGEKARAAPLISTDFPLLTRITDTDKWELRVGEPNSKGQGLRRKEDVQVRLVHEEDAMYAALQAAVTAESL</sequence>